<protein>
    <submittedName>
        <fullName evidence="2">Uncharacterized protein</fullName>
    </submittedName>
</protein>
<sequence length="39" mass="4294">MANNNRPLKDYAVPSEEEPHSSIASPAVEARNFELKPAL</sequence>
<dbReference type="Proteomes" id="UP000265520">
    <property type="component" value="Unassembled WGS sequence"/>
</dbReference>
<feature type="non-terminal residue" evidence="2">
    <location>
        <position position="39"/>
    </location>
</feature>
<keyword evidence="3" id="KW-1185">Reference proteome</keyword>
<accession>A0A392TM63</accession>
<evidence type="ECO:0000313" key="2">
    <source>
        <dbReference type="EMBL" id="MCI62062.1"/>
    </source>
</evidence>
<organism evidence="2 3">
    <name type="scientific">Trifolium medium</name>
    <dbReference type="NCBI Taxonomy" id="97028"/>
    <lineage>
        <taxon>Eukaryota</taxon>
        <taxon>Viridiplantae</taxon>
        <taxon>Streptophyta</taxon>
        <taxon>Embryophyta</taxon>
        <taxon>Tracheophyta</taxon>
        <taxon>Spermatophyta</taxon>
        <taxon>Magnoliopsida</taxon>
        <taxon>eudicotyledons</taxon>
        <taxon>Gunneridae</taxon>
        <taxon>Pentapetalae</taxon>
        <taxon>rosids</taxon>
        <taxon>fabids</taxon>
        <taxon>Fabales</taxon>
        <taxon>Fabaceae</taxon>
        <taxon>Papilionoideae</taxon>
        <taxon>50 kb inversion clade</taxon>
        <taxon>NPAAA clade</taxon>
        <taxon>Hologalegina</taxon>
        <taxon>IRL clade</taxon>
        <taxon>Trifolieae</taxon>
        <taxon>Trifolium</taxon>
    </lineage>
</organism>
<dbReference type="AlphaFoldDB" id="A0A392TM63"/>
<reference evidence="2 3" key="1">
    <citation type="journal article" date="2018" name="Front. Plant Sci.">
        <title>Red Clover (Trifolium pratense) and Zigzag Clover (T. medium) - A Picture of Genomic Similarities and Differences.</title>
        <authorList>
            <person name="Dluhosova J."/>
            <person name="Istvanek J."/>
            <person name="Nedelnik J."/>
            <person name="Repkova J."/>
        </authorList>
    </citation>
    <scope>NUCLEOTIDE SEQUENCE [LARGE SCALE GENOMIC DNA]</scope>
    <source>
        <strain evidence="3">cv. 10/8</strain>
        <tissue evidence="2">Leaf</tissue>
    </source>
</reference>
<proteinExistence type="predicted"/>
<evidence type="ECO:0000256" key="1">
    <source>
        <dbReference type="SAM" id="MobiDB-lite"/>
    </source>
</evidence>
<feature type="region of interest" description="Disordered" evidence="1">
    <location>
        <begin position="1"/>
        <end position="28"/>
    </location>
</feature>
<evidence type="ECO:0000313" key="3">
    <source>
        <dbReference type="Proteomes" id="UP000265520"/>
    </source>
</evidence>
<dbReference type="EMBL" id="LXQA010612145">
    <property type="protein sequence ID" value="MCI62062.1"/>
    <property type="molecule type" value="Genomic_DNA"/>
</dbReference>
<comment type="caution">
    <text evidence="2">The sequence shown here is derived from an EMBL/GenBank/DDBJ whole genome shotgun (WGS) entry which is preliminary data.</text>
</comment>
<name>A0A392TM63_9FABA</name>